<comment type="caution">
    <text evidence="1">The sequence shown here is derived from an EMBL/GenBank/DDBJ whole genome shotgun (WGS) entry which is preliminary data.</text>
</comment>
<gene>
    <name evidence="1" type="ORF">LTR37_000956</name>
</gene>
<reference evidence="1" key="1">
    <citation type="submission" date="2023-07" db="EMBL/GenBank/DDBJ databases">
        <title>Black Yeasts Isolated from many extreme environments.</title>
        <authorList>
            <person name="Coleine C."/>
            <person name="Stajich J.E."/>
            <person name="Selbmann L."/>
        </authorList>
    </citation>
    <scope>NUCLEOTIDE SEQUENCE</scope>
    <source>
        <strain evidence="1">CCFEE 5714</strain>
    </source>
</reference>
<sequence>MASTAPSTAAAARPFQLLKLPAELRDYIYELVFTVPDPCELSSYSKANSKGPSLNQQLRGAHANFDKTACRCSTGSRAFVLNLNYEIYIPKHAVITTKWLRAFGLENRSLVKGLVVDPGRFKELPMTERAAGLLGQGQEQRVLVEAASAKMRERLQKRSPWMEKEHIEEYLSITSSDARTHPKA</sequence>
<dbReference type="EMBL" id="JAUTXU010000004">
    <property type="protein sequence ID" value="KAK3724908.1"/>
    <property type="molecule type" value="Genomic_DNA"/>
</dbReference>
<name>A0ACC3NYT3_9PEZI</name>
<evidence type="ECO:0000313" key="1">
    <source>
        <dbReference type="EMBL" id="KAK3724908.1"/>
    </source>
</evidence>
<accession>A0ACC3NYT3</accession>
<protein>
    <submittedName>
        <fullName evidence="1">Uncharacterized protein</fullName>
    </submittedName>
</protein>
<evidence type="ECO:0000313" key="2">
    <source>
        <dbReference type="Proteomes" id="UP001281147"/>
    </source>
</evidence>
<dbReference type="Proteomes" id="UP001281147">
    <property type="component" value="Unassembled WGS sequence"/>
</dbReference>
<keyword evidence="2" id="KW-1185">Reference proteome</keyword>
<organism evidence="1 2">
    <name type="scientific">Vermiconidia calcicola</name>
    <dbReference type="NCBI Taxonomy" id="1690605"/>
    <lineage>
        <taxon>Eukaryota</taxon>
        <taxon>Fungi</taxon>
        <taxon>Dikarya</taxon>
        <taxon>Ascomycota</taxon>
        <taxon>Pezizomycotina</taxon>
        <taxon>Dothideomycetes</taxon>
        <taxon>Dothideomycetidae</taxon>
        <taxon>Mycosphaerellales</taxon>
        <taxon>Extremaceae</taxon>
        <taxon>Vermiconidia</taxon>
    </lineage>
</organism>
<proteinExistence type="predicted"/>